<dbReference type="Proteomes" id="UP000237246">
    <property type="component" value="Unassembled WGS sequence"/>
</dbReference>
<sequence length="24" mass="2909">MKSPQFYRGNNIECDIQNQWKLVP</sequence>
<gene>
    <name evidence="1" type="ORF">CIB84_001128</name>
</gene>
<organism evidence="1 2">
    <name type="scientific">Bambusicola thoracicus</name>
    <name type="common">Chinese bamboo-partridge</name>
    <name type="synonym">Perdix thoracica</name>
    <dbReference type="NCBI Taxonomy" id="9083"/>
    <lineage>
        <taxon>Eukaryota</taxon>
        <taxon>Metazoa</taxon>
        <taxon>Chordata</taxon>
        <taxon>Craniata</taxon>
        <taxon>Vertebrata</taxon>
        <taxon>Euteleostomi</taxon>
        <taxon>Archelosauria</taxon>
        <taxon>Archosauria</taxon>
        <taxon>Dinosauria</taxon>
        <taxon>Saurischia</taxon>
        <taxon>Theropoda</taxon>
        <taxon>Coelurosauria</taxon>
        <taxon>Aves</taxon>
        <taxon>Neognathae</taxon>
        <taxon>Galloanserae</taxon>
        <taxon>Galliformes</taxon>
        <taxon>Phasianidae</taxon>
        <taxon>Perdicinae</taxon>
        <taxon>Bambusicola</taxon>
    </lineage>
</organism>
<name>A0A2P4TFG9_BAMTH</name>
<proteinExistence type="predicted"/>
<dbReference type="AlphaFoldDB" id="A0A2P4TFG9"/>
<dbReference type="EMBL" id="PPHD01000791">
    <property type="protein sequence ID" value="POI35120.1"/>
    <property type="molecule type" value="Genomic_DNA"/>
</dbReference>
<protein>
    <submittedName>
        <fullName evidence="1">Uncharacterized protein</fullName>
    </submittedName>
</protein>
<comment type="caution">
    <text evidence="1">The sequence shown here is derived from an EMBL/GenBank/DDBJ whole genome shotgun (WGS) entry which is preliminary data.</text>
</comment>
<keyword evidence="2" id="KW-1185">Reference proteome</keyword>
<reference evidence="1 2" key="1">
    <citation type="submission" date="2018-01" db="EMBL/GenBank/DDBJ databases">
        <title>Comparison of the Chinese Bamboo Partridge and Red Junglefowl genome sequences highlights the importance of demography in genome evolution.</title>
        <authorList>
            <person name="Tiley G.P."/>
            <person name="Kimball R.T."/>
            <person name="Braun E.L."/>
            <person name="Burleigh J.G."/>
        </authorList>
    </citation>
    <scope>NUCLEOTIDE SEQUENCE [LARGE SCALE GENOMIC DNA]</scope>
    <source>
        <strain evidence="1">RTK389</strain>
        <tissue evidence="1">Blood</tissue>
    </source>
</reference>
<accession>A0A2P4TFG9</accession>
<evidence type="ECO:0000313" key="2">
    <source>
        <dbReference type="Proteomes" id="UP000237246"/>
    </source>
</evidence>
<evidence type="ECO:0000313" key="1">
    <source>
        <dbReference type="EMBL" id="POI35120.1"/>
    </source>
</evidence>